<reference evidence="1" key="1">
    <citation type="submission" date="2021-09" db="EMBL/GenBank/DDBJ databases">
        <authorList>
            <consortium name="AG Swart"/>
            <person name="Singh M."/>
            <person name="Singh A."/>
            <person name="Seah K."/>
            <person name="Emmerich C."/>
        </authorList>
    </citation>
    <scope>NUCLEOTIDE SEQUENCE</scope>
    <source>
        <strain evidence="1">ATCC30299</strain>
    </source>
</reference>
<proteinExistence type="predicted"/>
<accession>A0AAU9JP19</accession>
<gene>
    <name evidence="1" type="ORF">BSTOLATCC_MIC49198</name>
</gene>
<evidence type="ECO:0000313" key="1">
    <source>
        <dbReference type="EMBL" id="CAG9329566.1"/>
    </source>
</evidence>
<name>A0AAU9JP19_9CILI</name>
<dbReference type="Proteomes" id="UP001162131">
    <property type="component" value="Unassembled WGS sequence"/>
</dbReference>
<evidence type="ECO:0000313" key="2">
    <source>
        <dbReference type="Proteomes" id="UP001162131"/>
    </source>
</evidence>
<protein>
    <submittedName>
        <fullName evidence="1">Uncharacterized protein</fullName>
    </submittedName>
</protein>
<sequence length="90" mass="10141">MGSCCATEKGKVLPYVLDVHVQCTPCDNTKQEIKKKMWVQKAKNAPKLNINSNPLYKKRMSENLTRSSRTSLISNERASRTASCSLLYGF</sequence>
<dbReference type="AlphaFoldDB" id="A0AAU9JP19"/>
<comment type="caution">
    <text evidence="1">The sequence shown here is derived from an EMBL/GenBank/DDBJ whole genome shotgun (WGS) entry which is preliminary data.</text>
</comment>
<organism evidence="1 2">
    <name type="scientific">Blepharisma stoltei</name>
    <dbReference type="NCBI Taxonomy" id="1481888"/>
    <lineage>
        <taxon>Eukaryota</taxon>
        <taxon>Sar</taxon>
        <taxon>Alveolata</taxon>
        <taxon>Ciliophora</taxon>
        <taxon>Postciliodesmatophora</taxon>
        <taxon>Heterotrichea</taxon>
        <taxon>Heterotrichida</taxon>
        <taxon>Blepharismidae</taxon>
        <taxon>Blepharisma</taxon>
    </lineage>
</organism>
<dbReference type="EMBL" id="CAJZBQ010000048">
    <property type="protein sequence ID" value="CAG9329566.1"/>
    <property type="molecule type" value="Genomic_DNA"/>
</dbReference>
<keyword evidence="2" id="KW-1185">Reference proteome</keyword>